<dbReference type="GO" id="GO:0016051">
    <property type="term" value="P:carbohydrate biosynthetic process"/>
    <property type="evidence" value="ECO:0007669"/>
    <property type="project" value="InterPro"/>
</dbReference>
<evidence type="ECO:0000256" key="4">
    <source>
        <dbReference type="ARBA" id="ARBA00022989"/>
    </source>
</evidence>
<dbReference type="SUPFAM" id="SSF52540">
    <property type="entry name" value="P-loop containing nucleoside triphosphate hydrolases"/>
    <property type="match status" value="1"/>
</dbReference>
<organism evidence="8">
    <name type="scientific">Fundidesulfovibrio putealis</name>
    <dbReference type="NCBI Taxonomy" id="270496"/>
    <lineage>
        <taxon>Bacteria</taxon>
        <taxon>Pseudomonadati</taxon>
        <taxon>Thermodesulfobacteriota</taxon>
        <taxon>Desulfovibrionia</taxon>
        <taxon>Desulfovibrionales</taxon>
        <taxon>Desulfovibrionaceae</taxon>
        <taxon>Fundidesulfovibrio</taxon>
    </lineage>
</organism>
<keyword evidence="5" id="KW-0333">Golgi apparatus</keyword>
<keyword evidence="3" id="KW-0812">Transmembrane</keyword>
<comment type="subcellular location">
    <subcellularLocation>
        <location evidence="1">Golgi apparatus membrane</location>
        <topology evidence="1">Single-pass type II membrane protein</topology>
    </subcellularLocation>
</comment>
<dbReference type="InterPro" id="IPR005331">
    <property type="entry name" value="Sulfotransferase"/>
</dbReference>
<evidence type="ECO:0000256" key="2">
    <source>
        <dbReference type="ARBA" id="ARBA00022679"/>
    </source>
</evidence>
<evidence type="ECO:0000256" key="3">
    <source>
        <dbReference type="ARBA" id="ARBA00022692"/>
    </source>
</evidence>
<gene>
    <name evidence="8" type="ORF">ENR59_04020</name>
</gene>
<accession>A0A7C3W8U9</accession>
<dbReference type="PANTHER" id="PTHR12137:SF54">
    <property type="entry name" value="CARBOHYDRATE SULFOTRANSFERASE"/>
    <property type="match status" value="1"/>
</dbReference>
<dbReference type="GO" id="GO:0008146">
    <property type="term" value="F:sulfotransferase activity"/>
    <property type="evidence" value="ECO:0007669"/>
    <property type="project" value="InterPro"/>
</dbReference>
<protein>
    <recommendedName>
        <fullName evidence="9">Sulfotransferase family protein</fullName>
    </recommendedName>
</protein>
<keyword evidence="7" id="KW-0325">Glycoprotein</keyword>
<dbReference type="Pfam" id="PF03567">
    <property type="entry name" value="Sulfotransfer_2"/>
    <property type="match status" value="1"/>
</dbReference>
<dbReference type="GO" id="GO:0016020">
    <property type="term" value="C:membrane"/>
    <property type="evidence" value="ECO:0007669"/>
    <property type="project" value="InterPro"/>
</dbReference>
<name>A0A7C3W8U9_9BACT</name>
<keyword evidence="2" id="KW-0808">Transferase</keyword>
<evidence type="ECO:0000313" key="8">
    <source>
        <dbReference type="EMBL" id="HGG92100.1"/>
    </source>
</evidence>
<evidence type="ECO:0008006" key="9">
    <source>
        <dbReference type="Google" id="ProtNLM"/>
    </source>
</evidence>
<keyword evidence="6" id="KW-0472">Membrane</keyword>
<dbReference type="EMBL" id="DSRP01000275">
    <property type="protein sequence ID" value="HGG92100.1"/>
    <property type="molecule type" value="Genomic_DNA"/>
</dbReference>
<proteinExistence type="predicted"/>
<dbReference type="InterPro" id="IPR018011">
    <property type="entry name" value="Carb_sulfotrans_8-10"/>
</dbReference>
<evidence type="ECO:0000256" key="7">
    <source>
        <dbReference type="ARBA" id="ARBA00023180"/>
    </source>
</evidence>
<comment type="caution">
    <text evidence="8">The sequence shown here is derived from an EMBL/GenBank/DDBJ whole genome shotgun (WGS) entry which is preliminary data.</text>
</comment>
<evidence type="ECO:0000256" key="5">
    <source>
        <dbReference type="ARBA" id="ARBA00023034"/>
    </source>
</evidence>
<dbReference type="InterPro" id="IPR027417">
    <property type="entry name" value="P-loop_NTPase"/>
</dbReference>
<sequence>MNIHAALDAYMPRAHQAYYICVSARHGYVYVTTPKCACTALLALLQRLELDDPAYRPSVEQAHDRLKSPLFTPEAVDFPAMLEDGRVLKFTFVRNPFTRILSAYLSKIVGRKEQRAIVNLLLGLPSADMDTHISFGQFVEAVAGQEAFAMDGHWRPLSCQTYAYDFPYDFIGRFEHFARDLETLNGLLGGKLAPYYAPDTYHPTNAAGLLHRHYTPEIADRVLALYRHDFVNFGYDTDWRALCWEEARRSALRFPGVPG</sequence>
<evidence type="ECO:0000256" key="6">
    <source>
        <dbReference type="ARBA" id="ARBA00023136"/>
    </source>
</evidence>
<dbReference type="AlphaFoldDB" id="A0A7C3W8U9"/>
<reference evidence="8" key="1">
    <citation type="journal article" date="2020" name="mSystems">
        <title>Genome- and Community-Level Interaction Insights into Carbon Utilization and Element Cycling Functions of Hydrothermarchaeota in Hydrothermal Sediment.</title>
        <authorList>
            <person name="Zhou Z."/>
            <person name="Liu Y."/>
            <person name="Xu W."/>
            <person name="Pan J."/>
            <person name="Luo Z.H."/>
            <person name="Li M."/>
        </authorList>
    </citation>
    <scope>NUCLEOTIDE SEQUENCE [LARGE SCALE GENOMIC DNA]</scope>
    <source>
        <strain evidence="8">SpSt-413</strain>
    </source>
</reference>
<evidence type="ECO:0000256" key="1">
    <source>
        <dbReference type="ARBA" id="ARBA00004323"/>
    </source>
</evidence>
<dbReference type="PANTHER" id="PTHR12137">
    <property type="entry name" value="CARBOHYDRATE SULFOTRANSFERASE"/>
    <property type="match status" value="1"/>
</dbReference>
<keyword evidence="4" id="KW-1133">Transmembrane helix</keyword>